<sequence length="287" mass="30251">MIPGSFDYHRPASIDDAIGLMASLGDDAMIVAGGHSLIPMMKLRMALPEHLVDLQDVQSLKSISIQNSQIVLGAMVTQAELISSEELHEICPLLREAALQIADPQVRYVGTIGGNVANGDPANDMPAIMQALNASFVMVGPNGERSVAARDFYQGAYYTAREDGEILSSIHLDAPTSGHGSAYEKQKRKIGDYATAAAAVVLTMSGNTCATASIGLTNLSETPLWAEEASSILVGTTLDPDTIKAAATAAKAITNPAEDGRGPIEFRKHVAGIMVERAIAKAHSRAQ</sequence>
<evidence type="ECO:0000256" key="3">
    <source>
        <dbReference type="ARBA" id="ARBA00023002"/>
    </source>
</evidence>
<dbReference type="InterPro" id="IPR051312">
    <property type="entry name" value="Diverse_Substr_Oxidored"/>
</dbReference>
<feature type="domain" description="FAD-binding PCMH-type" evidence="4">
    <location>
        <begin position="1"/>
        <end position="177"/>
    </location>
</feature>
<dbReference type="SMART" id="SM01092">
    <property type="entry name" value="CO_deh_flav_C"/>
    <property type="match status" value="1"/>
</dbReference>
<dbReference type="InterPro" id="IPR005107">
    <property type="entry name" value="CO_DH_flav_C"/>
</dbReference>
<dbReference type="InterPro" id="IPR016166">
    <property type="entry name" value="FAD-bd_PCMH"/>
</dbReference>
<dbReference type="InterPro" id="IPR016169">
    <property type="entry name" value="FAD-bd_PCMH_sub2"/>
</dbReference>
<organism evidence="5 6">
    <name type="scientific">Kiloniella antarctica</name>
    <dbReference type="NCBI Taxonomy" id="1550907"/>
    <lineage>
        <taxon>Bacteria</taxon>
        <taxon>Pseudomonadati</taxon>
        <taxon>Pseudomonadota</taxon>
        <taxon>Alphaproteobacteria</taxon>
        <taxon>Rhodospirillales</taxon>
        <taxon>Kiloniellaceae</taxon>
        <taxon>Kiloniella</taxon>
    </lineage>
</organism>
<keyword evidence="1" id="KW-0285">Flavoprotein</keyword>
<dbReference type="PANTHER" id="PTHR42659">
    <property type="entry name" value="XANTHINE DEHYDROGENASE SUBUNIT C-RELATED"/>
    <property type="match status" value="1"/>
</dbReference>
<dbReference type="RefSeq" id="WP_380249905.1">
    <property type="nucleotide sequence ID" value="NZ_JBHUII010000004.1"/>
</dbReference>
<dbReference type="InterPro" id="IPR036683">
    <property type="entry name" value="CO_DH_flav_C_dom_sf"/>
</dbReference>
<dbReference type="Pfam" id="PF00941">
    <property type="entry name" value="FAD_binding_5"/>
    <property type="match status" value="1"/>
</dbReference>
<proteinExistence type="predicted"/>
<accession>A0ABW5BH05</accession>
<dbReference type="InterPro" id="IPR036318">
    <property type="entry name" value="FAD-bd_PCMH-like_sf"/>
</dbReference>
<dbReference type="Gene3D" id="3.30.390.50">
    <property type="entry name" value="CO dehydrogenase flavoprotein, C-terminal domain"/>
    <property type="match status" value="1"/>
</dbReference>
<dbReference type="PANTHER" id="PTHR42659:SF2">
    <property type="entry name" value="XANTHINE DEHYDROGENASE SUBUNIT C-RELATED"/>
    <property type="match status" value="1"/>
</dbReference>
<keyword evidence="6" id="KW-1185">Reference proteome</keyword>
<evidence type="ECO:0000313" key="6">
    <source>
        <dbReference type="Proteomes" id="UP001597294"/>
    </source>
</evidence>
<reference evidence="6" key="1">
    <citation type="journal article" date="2019" name="Int. J. Syst. Evol. Microbiol.">
        <title>The Global Catalogue of Microorganisms (GCM) 10K type strain sequencing project: providing services to taxonomists for standard genome sequencing and annotation.</title>
        <authorList>
            <consortium name="The Broad Institute Genomics Platform"/>
            <consortium name="The Broad Institute Genome Sequencing Center for Infectious Disease"/>
            <person name="Wu L."/>
            <person name="Ma J."/>
        </authorList>
    </citation>
    <scope>NUCLEOTIDE SEQUENCE [LARGE SCALE GENOMIC DNA]</scope>
    <source>
        <strain evidence="6">CGMCC 4.7192</strain>
    </source>
</reference>
<dbReference type="Gene3D" id="3.30.43.10">
    <property type="entry name" value="Uridine Diphospho-n-acetylenolpyruvylglucosamine Reductase, domain 2"/>
    <property type="match status" value="1"/>
</dbReference>
<dbReference type="Pfam" id="PF03450">
    <property type="entry name" value="CO_deh_flav_C"/>
    <property type="match status" value="1"/>
</dbReference>
<evidence type="ECO:0000259" key="4">
    <source>
        <dbReference type="PROSITE" id="PS51387"/>
    </source>
</evidence>
<dbReference type="SUPFAM" id="SSF56176">
    <property type="entry name" value="FAD-binding/transporter-associated domain-like"/>
    <property type="match status" value="1"/>
</dbReference>
<evidence type="ECO:0000256" key="2">
    <source>
        <dbReference type="ARBA" id="ARBA00022827"/>
    </source>
</evidence>
<dbReference type="Proteomes" id="UP001597294">
    <property type="component" value="Unassembled WGS sequence"/>
</dbReference>
<keyword evidence="3" id="KW-0560">Oxidoreductase</keyword>
<dbReference type="PROSITE" id="PS51387">
    <property type="entry name" value="FAD_PCMH"/>
    <property type="match status" value="1"/>
</dbReference>
<keyword evidence="2" id="KW-0274">FAD</keyword>
<dbReference type="InterPro" id="IPR016167">
    <property type="entry name" value="FAD-bd_PCMH_sub1"/>
</dbReference>
<dbReference type="Gene3D" id="3.30.465.10">
    <property type="match status" value="1"/>
</dbReference>
<comment type="caution">
    <text evidence="5">The sequence shown here is derived from an EMBL/GenBank/DDBJ whole genome shotgun (WGS) entry which is preliminary data.</text>
</comment>
<dbReference type="EMBL" id="JBHUII010000004">
    <property type="protein sequence ID" value="MFD2205362.1"/>
    <property type="molecule type" value="Genomic_DNA"/>
</dbReference>
<gene>
    <name evidence="5" type="ORF">ACFSKO_07065</name>
</gene>
<dbReference type="SUPFAM" id="SSF55447">
    <property type="entry name" value="CO dehydrogenase flavoprotein C-terminal domain-like"/>
    <property type="match status" value="1"/>
</dbReference>
<dbReference type="InterPro" id="IPR002346">
    <property type="entry name" value="Mopterin_DH_FAD-bd"/>
</dbReference>
<protein>
    <submittedName>
        <fullName evidence="5">FAD binding domain-containing protein</fullName>
    </submittedName>
</protein>
<evidence type="ECO:0000256" key="1">
    <source>
        <dbReference type="ARBA" id="ARBA00022630"/>
    </source>
</evidence>
<name>A0ABW5BH05_9PROT</name>
<evidence type="ECO:0000313" key="5">
    <source>
        <dbReference type="EMBL" id="MFD2205362.1"/>
    </source>
</evidence>